<comment type="pathway">
    <text evidence="2 10">Bacterial outer membrane biogenesis; LPS core biosynthesis.</text>
</comment>
<evidence type="ECO:0000256" key="10">
    <source>
        <dbReference type="RuleBase" id="RU365103"/>
    </source>
</evidence>
<reference evidence="12 13" key="1">
    <citation type="submission" date="2018-08" db="EMBL/GenBank/DDBJ databases">
        <title>Genomic Encyclopedia of Type Strains, Phase IV (KMG-IV): sequencing the most valuable type-strain genomes for metagenomic binning, comparative biology and taxonomic classification.</title>
        <authorList>
            <person name="Goeker M."/>
        </authorList>
    </citation>
    <scope>NUCLEOTIDE SEQUENCE [LARGE SCALE GENOMIC DNA]</scope>
    <source>
        <strain evidence="12 13">BW863</strain>
    </source>
</reference>
<feature type="domain" description="3-deoxy-D-manno-octulosonic-acid transferase N-terminal" evidence="11">
    <location>
        <begin position="41"/>
        <end position="213"/>
    </location>
</feature>
<evidence type="ECO:0000313" key="12">
    <source>
        <dbReference type="EMBL" id="REF86403.1"/>
    </source>
</evidence>
<comment type="similarity">
    <text evidence="10">Belongs to the glycosyltransferase group 1 family.</text>
</comment>
<name>A0A3D9YXT3_9HYPH</name>
<dbReference type="RefSeq" id="WP_115836945.1">
    <property type="nucleotide sequence ID" value="NZ_CP025086.1"/>
</dbReference>
<dbReference type="SUPFAM" id="SSF53756">
    <property type="entry name" value="UDP-Glycosyltransferase/glycogen phosphorylase"/>
    <property type="match status" value="1"/>
</dbReference>
<keyword evidence="10" id="KW-0448">Lipopolysaccharide biosynthesis</keyword>
<evidence type="ECO:0000259" key="11">
    <source>
        <dbReference type="Pfam" id="PF04413"/>
    </source>
</evidence>
<keyword evidence="13" id="KW-1185">Reference proteome</keyword>
<evidence type="ECO:0000256" key="9">
    <source>
        <dbReference type="PIRSR" id="PIRSR639901-2"/>
    </source>
</evidence>
<feature type="site" description="Transition state stabilizer" evidence="9">
    <location>
        <position position="134"/>
    </location>
</feature>
<dbReference type="Gene3D" id="3.40.50.11720">
    <property type="entry name" value="3-Deoxy-D-manno-octulosonic-acid transferase, N-terminal domain"/>
    <property type="match status" value="1"/>
</dbReference>
<evidence type="ECO:0000256" key="7">
    <source>
        <dbReference type="ARBA" id="ARBA00049183"/>
    </source>
</evidence>
<keyword evidence="10" id="KW-1003">Cell membrane</keyword>
<comment type="caution">
    <text evidence="12">The sequence shown here is derived from an EMBL/GenBank/DDBJ whole genome shotgun (WGS) entry which is preliminary data.</text>
</comment>
<keyword evidence="5 10" id="KW-0808">Transferase</keyword>
<dbReference type="OrthoDB" id="9789797at2"/>
<sequence>MLKALPILPIYQAASAALAPLSPVVLYVRRKWRRDEPDRDGERLGRPTQPRPEGPLAWLHGASVGESLALLPLVERLSARGFTILVSTGTSSAAAVIAPRLPAGALHQFLPLDVPQFLTRFLAYWRPNLALIAESEIWPNLFLAVRRHNIPLLLVNARISEASFQRWRWLPGFIGTLLGAVDLCLAQSEVDAERFALLGARHVKIAGNLKYDVSAPPADRQALAALAVRIGARPVWVAASTHRGEEEIILAAHQIAAQSVPGLLTIIVPRHAKRGGEIAGLAHARGLAVAQRSTEVSENGALPEIYVADTTGELGLFYRVAGIAFLGKSLLPATNGGQNPVEPAKLGCAILHGPHVANFGEVYQVLDEARGAVTVADADTMARVVAILLADAGKSRLMARAASETVKELGGACERIMSAIEPHLAQLSFESRQWQH</sequence>
<accession>A0A3D9YXT3</accession>
<dbReference type="AlphaFoldDB" id="A0A3D9YXT3"/>
<protein>
    <recommendedName>
        <fullName evidence="4 10">3-deoxy-D-manno-octulosonic acid transferase</fullName>
        <shortName evidence="10">Kdo transferase</shortName>
        <ecNumber evidence="3 10">2.4.99.12</ecNumber>
    </recommendedName>
    <alternativeName>
        <fullName evidence="6 10">Lipid IV(A) 3-deoxy-D-manno-octulosonic acid transferase</fullName>
    </alternativeName>
</protein>
<dbReference type="EC" id="2.4.99.12" evidence="3 10"/>
<evidence type="ECO:0000256" key="4">
    <source>
        <dbReference type="ARBA" id="ARBA00019077"/>
    </source>
</evidence>
<dbReference type="PANTHER" id="PTHR42755">
    <property type="entry name" value="3-DEOXY-MANNO-OCTULOSONATE CYTIDYLYLTRANSFERASE"/>
    <property type="match status" value="1"/>
</dbReference>
<dbReference type="Gene3D" id="3.40.50.2000">
    <property type="entry name" value="Glycogen Phosphorylase B"/>
    <property type="match status" value="1"/>
</dbReference>
<gene>
    <name evidence="12" type="ORF">DES32_2455</name>
</gene>
<dbReference type="GO" id="GO:0043842">
    <property type="term" value="F:Kdo transferase activity"/>
    <property type="evidence" value="ECO:0007669"/>
    <property type="project" value="UniProtKB-EC"/>
</dbReference>
<dbReference type="GO" id="GO:0009244">
    <property type="term" value="P:lipopolysaccharide core region biosynthetic process"/>
    <property type="evidence" value="ECO:0007669"/>
    <property type="project" value="UniProtKB-UniRule"/>
</dbReference>
<evidence type="ECO:0000256" key="6">
    <source>
        <dbReference type="ARBA" id="ARBA00031445"/>
    </source>
</evidence>
<evidence type="ECO:0000256" key="5">
    <source>
        <dbReference type="ARBA" id="ARBA00022679"/>
    </source>
</evidence>
<keyword evidence="10" id="KW-0472">Membrane</keyword>
<comment type="function">
    <text evidence="1 10">Involved in lipopolysaccharide (LPS) biosynthesis. Catalyzes the transfer of 3-deoxy-D-manno-octulosonate (Kdo) residue(s) from CMP-Kdo to lipid IV(A), the tetraacyldisaccharide-1,4'-bisphosphate precursor of lipid A.</text>
</comment>
<evidence type="ECO:0000256" key="2">
    <source>
        <dbReference type="ARBA" id="ARBA00004713"/>
    </source>
</evidence>
<dbReference type="GO" id="GO:0005886">
    <property type="term" value="C:plasma membrane"/>
    <property type="evidence" value="ECO:0007669"/>
    <property type="project" value="UniProtKB-SubCell"/>
</dbReference>
<dbReference type="EMBL" id="QUMO01000003">
    <property type="protein sequence ID" value="REF86403.1"/>
    <property type="molecule type" value="Genomic_DNA"/>
</dbReference>
<evidence type="ECO:0000256" key="8">
    <source>
        <dbReference type="PIRSR" id="PIRSR639901-1"/>
    </source>
</evidence>
<evidence type="ECO:0000256" key="1">
    <source>
        <dbReference type="ARBA" id="ARBA00003394"/>
    </source>
</evidence>
<dbReference type="GO" id="GO:0009245">
    <property type="term" value="P:lipid A biosynthetic process"/>
    <property type="evidence" value="ECO:0007669"/>
    <property type="project" value="TreeGrafter"/>
</dbReference>
<comment type="catalytic activity">
    <reaction evidence="7 10">
        <text>lipid IVA (E. coli) + CMP-3-deoxy-beta-D-manno-octulosonate = alpha-Kdo-(2-&gt;6)-lipid IVA (E. coli) + CMP + H(+)</text>
        <dbReference type="Rhea" id="RHEA:28066"/>
        <dbReference type="ChEBI" id="CHEBI:15378"/>
        <dbReference type="ChEBI" id="CHEBI:58603"/>
        <dbReference type="ChEBI" id="CHEBI:60364"/>
        <dbReference type="ChEBI" id="CHEBI:60377"/>
        <dbReference type="ChEBI" id="CHEBI:85987"/>
        <dbReference type="EC" id="2.4.99.12"/>
    </reaction>
</comment>
<dbReference type="InterPro" id="IPR039901">
    <property type="entry name" value="Kdotransferase"/>
</dbReference>
<feature type="active site" description="Proton acceptor" evidence="8">
    <location>
        <position position="66"/>
    </location>
</feature>
<dbReference type="Proteomes" id="UP000256900">
    <property type="component" value="Unassembled WGS sequence"/>
</dbReference>
<proteinExistence type="inferred from homology"/>
<dbReference type="Pfam" id="PF04413">
    <property type="entry name" value="Glycos_transf_N"/>
    <property type="match status" value="1"/>
</dbReference>
<feature type="site" description="Transition state stabilizer" evidence="9">
    <location>
        <position position="210"/>
    </location>
</feature>
<evidence type="ECO:0000256" key="3">
    <source>
        <dbReference type="ARBA" id="ARBA00012621"/>
    </source>
</evidence>
<dbReference type="InterPro" id="IPR038107">
    <property type="entry name" value="Glycos_transf_N_sf"/>
</dbReference>
<dbReference type="InterPro" id="IPR007507">
    <property type="entry name" value="Glycos_transf_N"/>
</dbReference>
<dbReference type="UniPathway" id="UPA00958"/>
<comment type="subcellular location">
    <subcellularLocation>
        <location evidence="10">Cell membrane</location>
    </subcellularLocation>
</comment>
<evidence type="ECO:0000313" key="13">
    <source>
        <dbReference type="Proteomes" id="UP000256900"/>
    </source>
</evidence>
<organism evidence="12 13">
    <name type="scientific">Methylovirgula ligni</name>
    <dbReference type="NCBI Taxonomy" id="569860"/>
    <lineage>
        <taxon>Bacteria</taxon>
        <taxon>Pseudomonadati</taxon>
        <taxon>Pseudomonadota</taxon>
        <taxon>Alphaproteobacteria</taxon>
        <taxon>Hyphomicrobiales</taxon>
        <taxon>Beijerinckiaceae</taxon>
        <taxon>Methylovirgula</taxon>
    </lineage>
</organism>
<dbReference type="PANTHER" id="PTHR42755:SF1">
    <property type="entry name" value="3-DEOXY-D-MANNO-OCTULOSONIC ACID TRANSFERASE, MITOCHONDRIAL-RELATED"/>
    <property type="match status" value="1"/>
</dbReference>